<dbReference type="Pfam" id="PF04773">
    <property type="entry name" value="FecR"/>
    <property type="match status" value="1"/>
</dbReference>
<dbReference type="PANTHER" id="PTHR30273:SF2">
    <property type="entry name" value="PROTEIN FECR"/>
    <property type="match status" value="1"/>
</dbReference>
<reference evidence="4 5" key="1">
    <citation type="submission" date="2019-01" db="EMBL/GenBank/DDBJ databases">
        <title>Filimonas sp. strain TTM-71.</title>
        <authorList>
            <person name="Chen W.-M."/>
        </authorList>
    </citation>
    <scope>NUCLEOTIDE SEQUENCE [LARGE SCALE GENOMIC DNA]</scope>
    <source>
        <strain evidence="4 5">TTM-71</strain>
    </source>
</reference>
<comment type="caution">
    <text evidence="4">The sequence shown here is derived from an EMBL/GenBank/DDBJ whole genome shotgun (WGS) entry which is preliminary data.</text>
</comment>
<dbReference type="PANTHER" id="PTHR30273">
    <property type="entry name" value="PERIPLASMIC SIGNAL SENSOR AND SIGMA FACTOR ACTIVATOR FECR-RELATED"/>
    <property type="match status" value="1"/>
</dbReference>
<proteinExistence type="predicted"/>
<dbReference type="OrthoDB" id="1099963at2"/>
<feature type="domain" description="FecR protein" evidence="2">
    <location>
        <begin position="183"/>
        <end position="278"/>
    </location>
</feature>
<accession>A0A4Q1DAL0</accession>
<dbReference type="InterPro" id="IPR006860">
    <property type="entry name" value="FecR"/>
</dbReference>
<evidence type="ECO:0000256" key="1">
    <source>
        <dbReference type="SAM" id="Phobius"/>
    </source>
</evidence>
<keyword evidence="1" id="KW-1133">Transmembrane helix</keyword>
<feature type="transmembrane region" description="Helical" evidence="1">
    <location>
        <begin position="85"/>
        <end position="105"/>
    </location>
</feature>
<dbReference type="InterPro" id="IPR032508">
    <property type="entry name" value="FecR_C"/>
</dbReference>
<dbReference type="EMBL" id="SDHZ01000001">
    <property type="protein sequence ID" value="RXK85519.1"/>
    <property type="molecule type" value="Genomic_DNA"/>
</dbReference>
<evidence type="ECO:0000259" key="2">
    <source>
        <dbReference type="Pfam" id="PF04773"/>
    </source>
</evidence>
<keyword evidence="1" id="KW-0472">Membrane</keyword>
<dbReference type="GO" id="GO:0016989">
    <property type="term" value="F:sigma factor antagonist activity"/>
    <property type="evidence" value="ECO:0007669"/>
    <property type="project" value="TreeGrafter"/>
</dbReference>
<gene>
    <name evidence="4" type="ORF">ESB13_01505</name>
</gene>
<evidence type="ECO:0000259" key="3">
    <source>
        <dbReference type="Pfam" id="PF16344"/>
    </source>
</evidence>
<feature type="domain" description="Protein FecR C-terminal" evidence="3">
    <location>
        <begin position="323"/>
        <end position="387"/>
    </location>
</feature>
<dbReference type="InterPro" id="IPR012373">
    <property type="entry name" value="Ferrdict_sens_TM"/>
</dbReference>
<protein>
    <submittedName>
        <fullName evidence="4">FecR family protein</fullName>
    </submittedName>
</protein>
<dbReference type="AlphaFoldDB" id="A0A4Q1DAL0"/>
<keyword evidence="1" id="KW-0812">Transmembrane</keyword>
<name>A0A4Q1DAL0_9BACT</name>
<dbReference type="Pfam" id="PF16344">
    <property type="entry name" value="FecR_C"/>
    <property type="match status" value="1"/>
</dbReference>
<dbReference type="Proteomes" id="UP000290545">
    <property type="component" value="Unassembled WGS sequence"/>
</dbReference>
<organism evidence="4 5">
    <name type="scientific">Filimonas effusa</name>
    <dbReference type="NCBI Taxonomy" id="2508721"/>
    <lineage>
        <taxon>Bacteria</taxon>
        <taxon>Pseudomonadati</taxon>
        <taxon>Bacteroidota</taxon>
        <taxon>Chitinophagia</taxon>
        <taxon>Chitinophagales</taxon>
        <taxon>Chitinophagaceae</taxon>
        <taxon>Filimonas</taxon>
    </lineage>
</organism>
<evidence type="ECO:0000313" key="4">
    <source>
        <dbReference type="EMBL" id="RXK85519.1"/>
    </source>
</evidence>
<dbReference type="Gene3D" id="2.60.120.1440">
    <property type="match status" value="1"/>
</dbReference>
<keyword evidence="5" id="KW-1185">Reference proteome</keyword>
<dbReference type="Gene3D" id="3.55.50.30">
    <property type="match status" value="1"/>
</dbReference>
<sequence>MDPALHRIFIRYINDGCDEAEVKLLLDYFKLDENEDLLKKYILEELEQGEWDGDLPVDLDNHLHAVYAQVSTHIKPVSKPFVKKLYFRLAAAAIIILALVSVYLFTAQPAKNNETANRAASILPGRNQAVLTMADGRTIALNDAINGQLASENGITVKKTADGQIIYETAADNTATGKTTYNTIQTPAGGQWQVVLPDRTHVWLNASSSISYPVSFVGKERLVKLSGEAYFEVSSNKTLPFVVESGNQLVEVLGTSFNIMAYSNEQQITTTLFNGAVNVKAAGKKQQLAPGEQVLNKLNGIELVKGADLEEVIAWKNGYFKFNSGIEEIMNKIARWYNVRIIYENKPDPSQKFEGEISRWRNLNEILHIMEYTGKVHFKVQENTIIVNK</sequence>
<evidence type="ECO:0000313" key="5">
    <source>
        <dbReference type="Proteomes" id="UP000290545"/>
    </source>
</evidence>